<dbReference type="AlphaFoldDB" id="A0A0B0N3U2"/>
<name>A0A0B0N3U2_GOSAR</name>
<gene>
    <name evidence="2" type="ORF">F383_33659</name>
</gene>
<feature type="transmembrane region" description="Helical" evidence="1">
    <location>
        <begin position="12"/>
        <end position="32"/>
    </location>
</feature>
<accession>A0A0B0N3U2</accession>
<keyword evidence="1" id="KW-1133">Transmembrane helix</keyword>
<evidence type="ECO:0000313" key="3">
    <source>
        <dbReference type="Proteomes" id="UP000032142"/>
    </source>
</evidence>
<keyword evidence="3" id="KW-1185">Reference proteome</keyword>
<dbReference type="Proteomes" id="UP000032142">
    <property type="component" value="Unassembled WGS sequence"/>
</dbReference>
<comment type="caution">
    <text evidence="2">The sequence shown here is derived from an EMBL/GenBank/DDBJ whole genome shotgun (WGS) entry which is preliminary data.</text>
</comment>
<keyword evidence="1" id="KW-0812">Transmembrane</keyword>
<evidence type="ECO:0000313" key="2">
    <source>
        <dbReference type="EMBL" id="KHG06529.1"/>
    </source>
</evidence>
<keyword evidence="1" id="KW-0472">Membrane</keyword>
<dbReference type="EMBL" id="JRRC01453982">
    <property type="protein sequence ID" value="KHG06529.1"/>
    <property type="molecule type" value="Genomic_DNA"/>
</dbReference>
<organism evidence="2 3">
    <name type="scientific">Gossypium arboreum</name>
    <name type="common">Tree cotton</name>
    <name type="synonym">Gossypium nanking</name>
    <dbReference type="NCBI Taxonomy" id="29729"/>
    <lineage>
        <taxon>Eukaryota</taxon>
        <taxon>Viridiplantae</taxon>
        <taxon>Streptophyta</taxon>
        <taxon>Embryophyta</taxon>
        <taxon>Tracheophyta</taxon>
        <taxon>Spermatophyta</taxon>
        <taxon>Magnoliopsida</taxon>
        <taxon>eudicotyledons</taxon>
        <taxon>Gunneridae</taxon>
        <taxon>Pentapetalae</taxon>
        <taxon>rosids</taxon>
        <taxon>malvids</taxon>
        <taxon>Malvales</taxon>
        <taxon>Malvaceae</taxon>
        <taxon>Malvoideae</taxon>
        <taxon>Gossypium</taxon>
    </lineage>
</organism>
<protein>
    <submittedName>
        <fullName evidence="2">Uncharacterized protein</fullName>
    </submittedName>
</protein>
<sequence length="61" mass="6895">MYCQSNKVSPQLVLIDKILVFQSIYSFLIILIKIRTCLSSSTNISCLFVLLSNHVMSLSNN</sequence>
<evidence type="ECO:0000256" key="1">
    <source>
        <dbReference type="SAM" id="Phobius"/>
    </source>
</evidence>
<proteinExistence type="predicted"/>
<reference evidence="3" key="1">
    <citation type="submission" date="2014-09" db="EMBL/GenBank/DDBJ databases">
        <authorList>
            <person name="Mudge J."/>
            <person name="Ramaraj T."/>
            <person name="Lindquist I.E."/>
            <person name="Bharti A.K."/>
            <person name="Sundararajan A."/>
            <person name="Cameron C.T."/>
            <person name="Woodward J.E."/>
            <person name="May G.D."/>
            <person name="Brubaker C."/>
            <person name="Broadhvest J."/>
            <person name="Wilkins T.A."/>
        </authorList>
    </citation>
    <scope>NUCLEOTIDE SEQUENCE</scope>
    <source>
        <strain evidence="3">cv. AKA8401</strain>
    </source>
</reference>